<reference evidence="2 3" key="1">
    <citation type="journal article" date="2013" name="BMC Genomics">
        <title>Comparative genomics of parasitic silkworm microsporidia reveal an association between genome expansion and host adaptation.</title>
        <authorList>
            <person name="Pan G."/>
            <person name="Xu J."/>
            <person name="Li T."/>
            <person name="Xia Q."/>
            <person name="Liu S.L."/>
            <person name="Zhang G."/>
            <person name="Li S."/>
            <person name="Li C."/>
            <person name="Liu H."/>
            <person name="Yang L."/>
            <person name="Liu T."/>
            <person name="Zhang X."/>
            <person name="Wu Z."/>
            <person name="Fan W."/>
            <person name="Dang X."/>
            <person name="Xiang H."/>
            <person name="Tao M."/>
            <person name="Li Y."/>
            <person name="Hu J."/>
            <person name="Li Z."/>
            <person name="Lin L."/>
            <person name="Luo J."/>
            <person name="Geng L."/>
            <person name="Wang L."/>
            <person name="Long M."/>
            <person name="Wan Y."/>
            <person name="He N."/>
            <person name="Zhang Z."/>
            <person name="Lu C."/>
            <person name="Keeling P.J."/>
            <person name="Wang J."/>
            <person name="Xiang Z."/>
            <person name="Zhou Z."/>
        </authorList>
    </citation>
    <scope>NUCLEOTIDE SEQUENCE [LARGE SCALE GENOMIC DNA]</scope>
    <source>
        <strain evidence="3">CQ1 / CVCC 102059</strain>
    </source>
</reference>
<dbReference type="HOGENOM" id="CLU_3106985_0_0_1"/>
<gene>
    <name evidence="2" type="ORF">NBO_11g0057</name>
</gene>
<evidence type="ECO:0000313" key="2">
    <source>
        <dbReference type="EMBL" id="EOB14986.1"/>
    </source>
</evidence>
<proteinExistence type="predicted"/>
<evidence type="ECO:0000256" key="1">
    <source>
        <dbReference type="SAM" id="Phobius"/>
    </source>
</evidence>
<keyword evidence="1" id="KW-0812">Transmembrane</keyword>
<organism evidence="2 3">
    <name type="scientific">Nosema bombycis (strain CQ1 / CVCC 102059)</name>
    <name type="common">Microsporidian parasite</name>
    <name type="synonym">Pebrine of silkworm</name>
    <dbReference type="NCBI Taxonomy" id="578461"/>
    <lineage>
        <taxon>Eukaryota</taxon>
        <taxon>Fungi</taxon>
        <taxon>Fungi incertae sedis</taxon>
        <taxon>Microsporidia</taxon>
        <taxon>Nosematidae</taxon>
        <taxon>Nosema</taxon>
    </lineage>
</organism>
<accession>R0KVR7</accession>
<dbReference type="Proteomes" id="UP000016927">
    <property type="component" value="Unassembled WGS sequence"/>
</dbReference>
<protein>
    <submittedName>
        <fullName evidence="2">Uncharacterized protein</fullName>
    </submittedName>
</protein>
<evidence type="ECO:0000313" key="3">
    <source>
        <dbReference type="Proteomes" id="UP000016927"/>
    </source>
</evidence>
<keyword evidence="1" id="KW-0472">Membrane</keyword>
<keyword evidence="1" id="KW-1133">Transmembrane helix</keyword>
<name>R0KVR7_NOSB1</name>
<dbReference type="EMBL" id="KB908919">
    <property type="protein sequence ID" value="EOB14986.1"/>
    <property type="molecule type" value="Genomic_DNA"/>
</dbReference>
<sequence>MKKEKIYKQKFKKSKFKNLYIFFYFKEVKVFSIKVLLNQYYSLLIYFDVLL</sequence>
<dbReference type="AlphaFoldDB" id="R0KVR7"/>
<keyword evidence="3" id="KW-1185">Reference proteome</keyword>
<dbReference type="VEuPathDB" id="MicrosporidiaDB:NBO_11g0057"/>
<feature type="transmembrane region" description="Helical" evidence="1">
    <location>
        <begin position="21"/>
        <end position="41"/>
    </location>
</feature>